<organism evidence="3 4">
    <name type="scientific">Treponema medium ATCC 700293</name>
    <dbReference type="NCBI Taxonomy" id="1125700"/>
    <lineage>
        <taxon>Bacteria</taxon>
        <taxon>Pseudomonadati</taxon>
        <taxon>Spirochaetota</taxon>
        <taxon>Spirochaetia</taxon>
        <taxon>Spirochaetales</taxon>
        <taxon>Treponemataceae</taxon>
        <taxon>Treponema</taxon>
    </lineage>
</organism>
<dbReference type="InterPro" id="IPR015117">
    <property type="entry name" value="IdeS"/>
</dbReference>
<dbReference type="InterPro" id="IPR038765">
    <property type="entry name" value="Papain-like_cys_pep_sf"/>
</dbReference>
<dbReference type="EMBL" id="ATFE01000001">
    <property type="protein sequence ID" value="EPF29999.1"/>
    <property type="molecule type" value="Genomic_DNA"/>
</dbReference>
<evidence type="ECO:0000313" key="4">
    <source>
        <dbReference type="Proteomes" id="UP000014634"/>
    </source>
</evidence>
<feature type="signal peptide" evidence="1">
    <location>
        <begin position="1"/>
        <end position="19"/>
    </location>
</feature>
<feature type="domain" description="BIG2" evidence="2">
    <location>
        <begin position="292"/>
        <end position="375"/>
    </location>
</feature>
<dbReference type="SMART" id="SM00635">
    <property type="entry name" value="BID_2"/>
    <property type="match status" value="4"/>
</dbReference>
<dbReference type="Pfam" id="PF09028">
    <property type="entry name" value="Mac-1"/>
    <property type="match status" value="1"/>
</dbReference>
<feature type="domain" description="BIG2" evidence="2">
    <location>
        <begin position="205"/>
        <end position="284"/>
    </location>
</feature>
<evidence type="ECO:0000259" key="2">
    <source>
        <dbReference type="SMART" id="SM00635"/>
    </source>
</evidence>
<dbReference type="Pfam" id="PF02368">
    <property type="entry name" value="Big_2"/>
    <property type="match status" value="4"/>
</dbReference>
<feature type="chain" id="PRO_5041725463" description="BIG2 domain-containing protein" evidence="1">
    <location>
        <begin position="20"/>
        <end position="805"/>
    </location>
</feature>
<dbReference type="SUPFAM" id="SSF49373">
    <property type="entry name" value="Invasin/intimin cell-adhesion fragments"/>
    <property type="match status" value="4"/>
</dbReference>
<dbReference type="Proteomes" id="UP000014634">
    <property type="component" value="Unassembled WGS sequence"/>
</dbReference>
<dbReference type="GO" id="GO:0008233">
    <property type="term" value="F:peptidase activity"/>
    <property type="evidence" value="ECO:0007669"/>
    <property type="project" value="InterPro"/>
</dbReference>
<protein>
    <recommendedName>
        <fullName evidence="2">BIG2 domain-containing protein</fullName>
    </recommendedName>
</protein>
<dbReference type="SUPFAM" id="SSF54001">
    <property type="entry name" value="Cysteine proteinases"/>
    <property type="match status" value="1"/>
</dbReference>
<accession>A0AA87TFW0</accession>
<name>A0AA87TFW0_TREMD</name>
<feature type="domain" description="BIG2" evidence="2">
    <location>
        <begin position="38"/>
        <end position="110"/>
    </location>
</feature>
<proteinExistence type="predicted"/>
<dbReference type="AlphaFoldDB" id="A0AA87TFW0"/>
<comment type="caution">
    <text evidence="3">The sequence shown here is derived from an EMBL/GenBank/DDBJ whole genome shotgun (WGS) entry which is preliminary data.</text>
</comment>
<dbReference type="RefSeq" id="WP_016522091.1">
    <property type="nucleotide sequence ID" value="NZ_KE332517.1"/>
</dbReference>
<dbReference type="PROSITE" id="PS51257">
    <property type="entry name" value="PROKAR_LIPOPROTEIN"/>
    <property type="match status" value="1"/>
</dbReference>
<dbReference type="Gene3D" id="2.60.40.10">
    <property type="entry name" value="Immunoglobulins"/>
    <property type="match status" value="1"/>
</dbReference>
<sequence>MKKPLAIFLSALAVLFFSACNNNYPAPIPVTDIAFEPPLPTKQLSLSVNTTYQLNAKAKPDNATNTKLTYTSDTPTVASVNDKGVITAKKIGQAVVTIKAANNISKEITVTVTAVPVTDIVFDPALPGNPLSLSVGGTCPLHAKVQPENATDKNLTYSSNNEGVASVDAGGLITAKAVGSAKITIKAADGVSKEVPVTVTTTHIPVTEITLPFGETTISLVNGDTRQINAHAMPENATNKQLTYSSDDETVAVVNDKGVITANGVGSAHITIQAADGITKVITVTVTAAHVPVTSIIFDPPLPAQPIELVIGQVYKFGAKAMPEEATNRKLTFTSSNSSIAWPCGEGNSEVKADGIGEATVTITSDDNPTICKVVHFKMKPKPEIKIKTTPAECESNGGEATFTVETLKGKLDYTPEVVEGGAKWLSVAGKDHTDESTDTVRLTVQTNKTVWNRTACIRFKDNITNEYIKISSKKYLEVKLTQKKNENPNVTVRWVHGITPPKEEEKEKIEVIKNKIPTGTYYDTNYVFYWPETQTTTFFNTRKVDHTHAPNGGYPDGNQCWAKTDANMLHWWFEQNKGNIKKYIEKKGITGNAAKAYEPVYTRGLADNQENIKSSIANLFREKCIDKGGDPANGLQWYLFGLDDFENARSNVSSPALFPDVFNKENTPIDRAAIYTKKEFETTLKAALESQKAVGLNRYGADGTQHAITLWGAAFDEDNNIIAIYIGDNNDVSNKIVPYGIWYKDGVDIYAETEPVIDSNDPHYFNPYFFNYSNNSYNDNHYVGQIITLDKGEAQWAEWKRKHP</sequence>
<dbReference type="Gene3D" id="3.90.70.10">
    <property type="entry name" value="Cysteine proteinases"/>
    <property type="match status" value="1"/>
</dbReference>
<dbReference type="InterPro" id="IPR013783">
    <property type="entry name" value="Ig-like_fold"/>
</dbReference>
<reference evidence="3 4" key="1">
    <citation type="submission" date="2013-04" db="EMBL/GenBank/DDBJ databases">
        <title>The Genome Sequence of Treponema medium ATCC 700293.</title>
        <authorList>
            <consortium name="The Broad Institute Genomics Platform"/>
            <person name="Earl A."/>
            <person name="Ward D."/>
            <person name="Feldgarden M."/>
            <person name="Gevers D."/>
            <person name="Leonetti C."/>
            <person name="Blanton J.M."/>
            <person name="Dewhirst F.E."/>
            <person name="Izard J."/>
            <person name="Walker B."/>
            <person name="Young S."/>
            <person name="Zeng Q."/>
            <person name="Gargeya S."/>
            <person name="Fitzgerald M."/>
            <person name="Haas B."/>
            <person name="Abouelleil A."/>
            <person name="Allen A.W."/>
            <person name="Alvarado L."/>
            <person name="Arachchi H.M."/>
            <person name="Berlin A.M."/>
            <person name="Chapman S.B."/>
            <person name="Gainer-Dewar J."/>
            <person name="Goldberg J."/>
            <person name="Griggs A."/>
            <person name="Gujja S."/>
            <person name="Hansen M."/>
            <person name="Howarth C."/>
            <person name="Imamovic A."/>
            <person name="Ireland A."/>
            <person name="Larimer J."/>
            <person name="McCowan C."/>
            <person name="Murphy C."/>
            <person name="Pearson M."/>
            <person name="Poon T.W."/>
            <person name="Priest M."/>
            <person name="Roberts A."/>
            <person name="Saif S."/>
            <person name="Shea T."/>
            <person name="Sisk P."/>
            <person name="Sykes S."/>
            <person name="Wortman J."/>
            <person name="Nusbaum C."/>
            <person name="Birren B."/>
        </authorList>
    </citation>
    <scope>NUCLEOTIDE SEQUENCE [LARGE SCALE GENOMIC DNA]</scope>
    <source>
        <strain evidence="3 4">ATCC 700293</strain>
    </source>
</reference>
<evidence type="ECO:0000313" key="3">
    <source>
        <dbReference type="EMBL" id="EPF29999.1"/>
    </source>
</evidence>
<dbReference type="InterPro" id="IPR003343">
    <property type="entry name" value="Big_2"/>
</dbReference>
<gene>
    <name evidence="3" type="ORF">HMPREF9195_00010</name>
</gene>
<evidence type="ECO:0000256" key="1">
    <source>
        <dbReference type="SAM" id="SignalP"/>
    </source>
</evidence>
<keyword evidence="1" id="KW-0732">Signal</keyword>
<feature type="domain" description="BIG2" evidence="2">
    <location>
        <begin position="116"/>
        <end position="197"/>
    </location>
</feature>
<dbReference type="InterPro" id="IPR008964">
    <property type="entry name" value="Invasin/intimin_cell_adhesion"/>
</dbReference>
<dbReference type="Gene3D" id="2.60.40.1080">
    <property type="match status" value="4"/>
</dbReference>